<name>M7BCE8_CHEMY</name>
<organism evidence="1 2">
    <name type="scientific">Chelonia mydas</name>
    <name type="common">Green sea-turtle</name>
    <name type="synonym">Chelonia agassizi</name>
    <dbReference type="NCBI Taxonomy" id="8469"/>
    <lineage>
        <taxon>Eukaryota</taxon>
        <taxon>Metazoa</taxon>
        <taxon>Chordata</taxon>
        <taxon>Craniata</taxon>
        <taxon>Vertebrata</taxon>
        <taxon>Euteleostomi</taxon>
        <taxon>Archelosauria</taxon>
        <taxon>Testudinata</taxon>
        <taxon>Testudines</taxon>
        <taxon>Cryptodira</taxon>
        <taxon>Durocryptodira</taxon>
        <taxon>Americhelydia</taxon>
        <taxon>Chelonioidea</taxon>
        <taxon>Cheloniidae</taxon>
        <taxon>Chelonia</taxon>
    </lineage>
</organism>
<accession>M7BCE8</accession>
<evidence type="ECO:0000313" key="2">
    <source>
        <dbReference type="Proteomes" id="UP000031443"/>
    </source>
</evidence>
<proteinExistence type="predicted"/>
<reference evidence="2" key="1">
    <citation type="journal article" date="2013" name="Nat. Genet.">
        <title>The draft genomes of soft-shell turtle and green sea turtle yield insights into the development and evolution of the turtle-specific body plan.</title>
        <authorList>
            <person name="Wang Z."/>
            <person name="Pascual-Anaya J."/>
            <person name="Zadissa A."/>
            <person name="Li W."/>
            <person name="Niimura Y."/>
            <person name="Huang Z."/>
            <person name="Li C."/>
            <person name="White S."/>
            <person name="Xiong Z."/>
            <person name="Fang D."/>
            <person name="Wang B."/>
            <person name="Ming Y."/>
            <person name="Chen Y."/>
            <person name="Zheng Y."/>
            <person name="Kuraku S."/>
            <person name="Pignatelli M."/>
            <person name="Herrero J."/>
            <person name="Beal K."/>
            <person name="Nozawa M."/>
            <person name="Li Q."/>
            <person name="Wang J."/>
            <person name="Zhang H."/>
            <person name="Yu L."/>
            <person name="Shigenobu S."/>
            <person name="Wang J."/>
            <person name="Liu J."/>
            <person name="Flicek P."/>
            <person name="Searle S."/>
            <person name="Wang J."/>
            <person name="Kuratani S."/>
            <person name="Yin Y."/>
            <person name="Aken B."/>
            <person name="Zhang G."/>
            <person name="Irie N."/>
        </authorList>
    </citation>
    <scope>NUCLEOTIDE SEQUENCE [LARGE SCALE GENOMIC DNA]</scope>
</reference>
<gene>
    <name evidence="1" type="ORF">UY3_07255</name>
</gene>
<dbReference type="EMBL" id="KB528245">
    <property type="protein sequence ID" value="EMP35636.1"/>
    <property type="molecule type" value="Genomic_DNA"/>
</dbReference>
<keyword evidence="2" id="KW-1185">Reference proteome</keyword>
<protein>
    <submittedName>
        <fullName evidence="1">Uncharacterized protein</fullName>
    </submittedName>
</protein>
<dbReference type="AlphaFoldDB" id="M7BCE8"/>
<evidence type="ECO:0000313" key="1">
    <source>
        <dbReference type="EMBL" id="EMP35636.1"/>
    </source>
</evidence>
<dbReference type="Proteomes" id="UP000031443">
    <property type="component" value="Unassembled WGS sequence"/>
</dbReference>
<sequence length="115" mass="13471">MASTKKSNLLLMIDSRFTEKDLNDVLIFEFEKPKFVLWGKAKTISATCKVEMEVNGELKPCSFKTSEASAAKSFRLWWHVKRNHPENYEALVTKRTRKMRQNRKRTLLNDVHLAL</sequence>